<evidence type="ECO:0000313" key="1">
    <source>
        <dbReference type="EMBL" id="KHF44810.1"/>
    </source>
</evidence>
<reference evidence="1 2" key="1">
    <citation type="submission" date="2014-10" db="EMBL/GenBank/DDBJ databases">
        <title>Genome sequence of Micropolyspora internatus JCM3315.</title>
        <authorList>
            <person name="Shin S.-K."/>
            <person name="Yi H."/>
        </authorList>
    </citation>
    <scope>NUCLEOTIDE SEQUENCE [LARGE SCALE GENOMIC DNA]</scope>
    <source>
        <strain evidence="1 2">JCM 3315</strain>
    </source>
</reference>
<name>A0A837DBD4_9PSEU</name>
<proteinExistence type="predicted"/>
<protein>
    <submittedName>
        <fullName evidence="1">Uncharacterized protein</fullName>
    </submittedName>
</protein>
<dbReference type="Proteomes" id="UP000030848">
    <property type="component" value="Unassembled WGS sequence"/>
</dbReference>
<accession>A0A837DBD4</accession>
<gene>
    <name evidence="1" type="ORF">MINT15_16920</name>
</gene>
<dbReference type="AlphaFoldDB" id="A0A837DBD4"/>
<comment type="caution">
    <text evidence="1">The sequence shown here is derived from an EMBL/GenBank/DDBJ whole genome shotgun (WGS) entry which is preliminary data.</text>
</comment>
<sequence>MTRRPLVLLSHIEQHILFPGGEIVNRNRGYIGGVVHGPIVACPSARCPRAFSSCDADRCRLTASPPAHRPAGPA</sequence>
<dbReference type="EMBL" id="JRZE01000003">
    <property type="protein sequence ID" value="KHF44810.1"/>
    <property type="molecule type" value="Genomic_DNA"/>
</dbReference>
<organism evidence="1 2">
    <name type="scientific">Saccharomonospora viridis</name>
    <dbReference type="NCBI Taxonomy" id="1852"/>
    <lineage>
        <taxon>Bacteria</taxon>
        <taxon>Bacillati</taxon>
        <taxon>Actinomycetota</taxon>
        <taxon>Actinomycetes</taxon>
        <taxon>Pseudonocardiales</taxon>
        <taxon>Pseudonocardiaceae</taxon>
        <taxon>Saccharomonospora</taxon>
    </lineage>
</organism>
<evidence type="ECO:0000313" key="2">
    <source>
        <dbReference type="Proteomes" id="UP000030848"/>
    </source>
</evidence>